<accession>A0A7V5XHU7</accession>
<sequence length="368" mass="41581">MKQFRIYFFVLFLILVLVSTSIAEEILFSIEPGKIPYFKEDKVFATWQLKGRGSSPEGINILFFGKVVGCDVESQKSTIEISKKRGEICYKPIPDSDFCNLTIKSDTSCSFTCFNEGIKIRTGSGLGRSGLPCFLNARDKEGVGGGVNAHILGNFVNFKLPDNKIEIYNKYKKIKINFLSSVEKVSLNPILRKEPLQAHQKVTIGLKNQNCIQEKKDKKSLCSVKYLLVHFVKRVSVKPHKWGKTRIWFDKGQGGLPIISVFSDSEFVSFCGDTLKHEPFKNATFCYEISWEQFLTGLKSIASKYYNKPIGSIAKSDLISLFGSQYDNSSAWYLAVVSFSHEIHDPYKDYSNYIEGKLKKLTILGLGK</sequence>
<proteinExistence type="predicted"/>
<evidence type="ECO:0000313" key="1">
    <source>
        <dbReference type="EMBL" id="HHQ16667.1"/>
    </source>
</evidence>
<reference evidence="1" key="1">
    <citation type="journal article" date="2020" name="mSystems">
        <title>Genome- and Community-Level Interaction Insights into Carbon Utilization and Element Cycling Functions of Hydrothermarchaeota in Hydrothermal Sediment.</title>
        <authorList>
            <person name="Zhou Z."/>
            <person name="Liu Y."/>
            <person name="Xu W."/>
            <person name="Pan J."/>
            <person name="Luo Z.H."/>
            <person name="Li M."/>
        </authorList>
    </citation>
    <scope>NUCLEOTIDE SEQUENCE [LARGE SCALE GENOMIC DNA]</scope>
    <source>
        <strain evidence="1">SpSt-106</strain>
    </source>
</reference>
<organism evidence="1">
    <name type="scientific">Thermodesulfobacterium geofontis</name>
    <dbReference type="NCBI Taxonomy" id="1295609"/>
    <lineage>
        <taxon>Bacteria</taxon>
        <taxon>Pseudomonadati</taxon>
        <taxon>Thermodesulfobacteriota</taxon>
        <taxon>Thermodesulfobacteria</taxon>
        <taxon>Thermodesulfobacteriales</taxon>
        <taxon>Thermodesulfobacteriaceae</taxon>
        <taxon>Thermodesulfobacterium</taxon>
    </lineage>
</organism>
<gene>
    <name evidence="1" type="ORF">ENM15_07640</name>
</gene>
<protein>
    <submittedName>
        <fullName evidence="1">Uncharacterized protein</fullName>
    </submittedName>
</protein>
<name>A0A7V5XHU7_9BACT</name>
<dbReference type="AlphaFoldDB" id="A0A7V5XHU7"/>
<comment type="caution">
    <text evidence="1">The sequence shown here is derived from an EMBL/GenBank/DDBJ whole genome shotgun (WGS) entry which is preliminary data.</text>
</comment>
<dbReference type="EMBL" id="DRWR01000122">
    <property type="protein sequence ID" value="HHQ16667.1"/>
    <property type="molecule type" value="Genomic_DNA"/>
</dbReference>